<reference evidence="3 4" key="1">
    <citation type="submission" date="2019-08" db="EMBL/GenBank/DDBJ databases">
        <title>Phlebobacter frassis gen. nov. sp. nov., a new member of family Sphingobacteriaceae isolated from sand fly rearing media.</title>
        <authorList>
            <person name="Kakumanu M.L."/>
            <person name="Marayati B.F."/>
            <person name="Wada-Katsumata A."/>
            <person name="Wasserberg G."/>
            <person name="Schal C."/>
            <person name="Apperson C.S."/>
            <person name="Ponnusamy L."/>
        </authorList>
    </citation>
    <scope>NUCLEOTIDE SEQUENCE [LARGE SCALE GENOMIC DNA]</scope>
    <source>
        <strain evidence="3 4">SSI9</strain>
    </source>
</reference>
<evidence type="ECO:0000256" key="2">
    <source>
        <dbReference type="SAM" id="Phobius"/>
    </source>
</evidence>
<keyword evidence="1" id="KW-0175">Coiled coil</keyword>
<proteinExistence type="predicted"/>
<dbReference type="Proteomes" id="UP000322362">
    <property type="component" value="Unassembled WGS sequence"/>
</dbReference>
<organism evidence="3 4">
    <name type="scientific">Sphingobacterium phlebotomi</name>
    <dbReference type="NCBI Taxonomy" id="2605433"/>
    <lineage>
        <taxon>Bacteria</taxon>
        <taxon>Pseudomonadati</taxon>
        <taxon>Bacteroidota</taxon>
        <taxon>Sphingobacteriia</taxon>
        <taxon>Sphingobacteriales</taxon>
        <taxon>Sphingobacteriaceae</taxon>
        <taxon>Sphingobacterium</taxon>
    </lineage>
</organism>
<evidence type="ECO:0000256" key="1">
    <source>
        <dbReference type="SAM" id="Coils"/>
    </source>
</evidence>
<name>A0A5D4GQ09_9SPHI</name>
<gene>
    <name evidence="3" type="ORF">FXV77_21700</name>
</gene>
<evidence type="ECO:0000313" key="4">
    <source>
        <dbReference type="Proteomes" id="UP000322362"/>
    </source>
</evidence>
<accession>A0A5D4GQ09</accession>
<feature type="coiled-coil region" evidence="1">
    <location>
        <begin position="29"/>
        <end position="82"/>
    </location>
</feature>
<dbReference type="AlphaFoldDB" id="A0A5D4GQ09"/>
<comment type="caution">
    <text evidence="3">The sequence shown here is derived from an EMBL/GenBank/DDBJ whole genome shotgun (WGS) entry which is preliminary data.</text>
</comment>
<dbReference type="EMBL" id="VTAV01000032">
    <property type="protein sequence ID" value="TYR30816.1"/>
    <property type="molecule type" value="Genomic_DNA"/>
</dbReference>
<keyword evidence="4" id="KW-1185">Reference proteome</keyword>
<feature type="transmembrane region" description="Helical" evidence="2">
    <location>
        <begin position="92"/>
        <end position="112"/>
    </location>
</feature>
<sequence length="155" mass="18239">MAKEVTNHQLGIALASLIEQQEKTQKKSLQEQERILGELKDLEQRFNERISNVNFSVDTTDLSRYNEEIARTSREASEKTKKALNSFILSPYLIMILFFLVGFSAFSIWFSFSKVSEVQKKVDEMQGYYDHTTEYFKEHPKDWDKIKNWKNGNNN</sequence>
<keyword evidence="2" id="KW-0472">Membrane</keyword>
<keyword evidence="2" id="KW-0812">Transmembrane</keyword>
<keyword evidence="2" id="KW-1133">Transmembrane helix</keyword>
<protein>
    <submittedName>
        <fullName evidence="3">Uncharacterized protein</fullName>
    </submittedName>
</protein>
<evidence type="ECO:0000313" key="3">
    <source>
        <dbReference type="EMBL" id="TYR30816.1"/>
    </source>
</evidence>
<dbReference type="RefSeq" id="WP_148921343.1">
    <property type="nucleotide sequence ID" value="NZ_VTAV01000032.1"/>
</dbReference>